<dbReference type="SUPFAM" id="SSF51905">
    <property type="entry name" value="FAD/NAD(P)-binding domain"/>
    <property type="match status" value="1"/>
</dbReference>
<evidence type="ECO:0000313" key="2">
    <source>
        <dbReference type="Proteomes" id="UP001317963"/>
    </source>
</evidence>
<dbReference type="InterPro" id="IPR006311">
    <property type="entry name" value="TAT_signal"/>
</dbReference>
<sequence>MKQPVKPKLTRRDFINGVAIGAAGLHLSPLEALAQGLLPLHSLGPDYYPPALTGMRGSVDGTYEVAHALAREGRAFSLPKEQTETTYDLVVVGGGISGLAAAKFFRDRHGSDSKILVLDNHDDFGGHARRNELSVDGETLIGYGGSQAIDTPSAYSPVASQLLKDLGIFVERFYDYHDQSFFEDRGMTRGIYFDEATFGKRAITDNPIQDWWDRWGFQLNNITGDMPIPKEDQEAFASLLKGGKDYLKGLSNNEREAVLRETSYLDFLKNYANQPASVRRILQDSWLPMMGAGWEAISAWEAMIYWFPGTDEVGVRPPEGKEEPYIFKFPDGNASIARALVRNLIPDAMPGSTMEDLVTAKADYSRLDRSGNRVKIRLNSTVVRAQNTGDGHFVDVTYVNGGKTYRVRAKHAVMACYNQIISHLCPEASQAQTEAIGQATKIPFVLGTFALRNWQAFKDAGHFMFYSPGNVMFKYLHLDYPVSIGDYEYAQEIDRPIVVTAWYSPTAAGLPAMDQYRAGRMQLLQMSYQDFEDDIIKHFDGMLGPYGFDVERDMAGITLNRWPHGYAYEFEGIGINPSYNRYNGPHIAGRAQIGRISIANSDSEAHAYVDGAIDAADRAVNEQIKMAGA</sequence>
<organism evidence="1 2">
    <name type="scientific">Candidatus Paraluminiphilus aquimaris</name>
    <dbReference type="NCBI Taxonomy" id="2518994"/>
    <lineage>
        <taxon>Bacteria</taxon>
        <taxon>Pseudomonadati</taxon>
        <taxon>Pseudomonadota</taxon>
        <taxon>Gammaproteobacteria</taxon>
        <taxon>Cellvibrionales</taxon>
        <taxon>Halieaceae</taxon>
        <taxon>Candidatus Paraluminiphilus</taxon>
    </lineage>
</organism>
<reference evidence="1 2" key="1">
    <citation type="submission" date="2019-02" db="EMBL/GenBank/DDBJ databases">
        <title>Halieaceae_genomes.</title>
        <authorList>
            <person name="Li S.-H."/>
        </authorList>
    </citation>
    <scope>NUCLEOTIDE SEQUENCE [LARGE SCALE GENOMIC DNA]</scope>
    <source>
        <strain evidence="1 2">JH123</strain>
    </source>
</reference>
<dbReference type="PANTHER" id="PTHR42923:SF3">
    <property type="entry name" value="PROTOPORPHYRINOGEN OXIDASE"/>
    <property type="match status" value="1"/>
</dbReference>
<dbReference type="Proteomes" id="UP001317963">
    <property type="component" value="Chromosome"/>
</dbReference>
<dbReference type="RefSeq" id="WP_279240987.1">
    <property type="nucleotide sequence ID" value="NZ_CP036501.1"/>
</dbReference>
<dbReference type="Pfam" id="PF13450">
    <property type="entry name" value="NAD_binding_8"/>
    <property type="match status" value="1"/>
</dbReference>
<evidence type="ECO:0000313" key="1">
    <source>
        <dbReference type="EMBL" id="UZP74535.1"/>
    </source>
</evidence>
<dbReference type="Gene3D" id="3.50.50.60">
    <property type="entry name" value="FAD/NAD(P)-binding domain"/>
    <property type="match status" value="1"/>
</dbReference>
<gene>
    <name evidence="1" type="ORF">E0F26_07190</name>
</gene>
<dbReference type="Gene3D" id="3.90.660.10">
    <property type="match status" value="1"/>
</dbReference>
<dbReference type="InterPro" id="IPR050464">
    <property type="entry name" value="Zeta_carotene_desat/Oxidored"/>
</dbReference>
<dbReference type="InterPro" id="IPR036188">
    <property type="entry name" value="FAD/NAD-bd_sf"/>
</dbReference>
<keyword evidence="2" id="KW-1185">Reference proteome</keyword>
<dbReference type="PROSITE" id="PS51318">
    <property type="entry name" value="TAT"/>
    <property type="match status" value="1"/>
</dbReference>
<dbReference type="Gene3D" id="1.10.405.10">
    <property type="entry name" value="Guanine Nucleotide Dissociation Inhibitor, domain 1"/>
    <property type="match status" value="1"/>
</dbReference>
<name>A0ABY6Q6B0_9GAMM</name>
<protein>
    <submittedName>
        <fullName evidence="1">NAD(P)/FAD-dependent oxidoreductase</fullName>
    </submittedName>
</protein>
<dbReference type="EMBL" id="CP036501">
    <property type="protein sequence ID" value="UZP74535.1"/>
    <property type="molecule type" value="Genomic_DNA"/>
</dbReference>
<proteinExistence type="predicted"/>
<accession>A0ABY6Q6B0</accession>
<dbReference type="PANTHER" id="PTHR42923">
    <property type="entry name" value="PROTOPORPHYRINOGEN OXIDASE"/>
    <property type="match status" value="1"/>
</dbReference>